<evidence type="ECO:0000313" key="3">
    <source>
        <dbReference type="Proteomes" id="UP001229421"/>
    </source>
</evidence>
<gene>
    <name evidence="2" type="ORF">QVD17_41619</name>
</gene>
<reference evidence="2" key="1">
    <citation type="journal article" date="2023" name="bioRxiv">
        <title>Improved chromosome-level genome assembly for marigold (Tagetes erecta).</title>
        <authorList>
            <person name="Jiang F."/>
            <person name="Yuan L."/>
            <person name="Wang S."/>
            <person name="Wang H."/>
            <person name="Xu D."/>
            <person name="Wang A."/>
            <person name="Fan W."/>
        </authorList>
    </citation>
    <scope>NUCLEOTIDE SEQUENCE</scope>
    <source>
        <strain evidence="2">WSJ</strain>
        <tissue evidence="2">Leaf</tissue>
    </source>
</reference>
<proteinExistence type="predicted"/>
<feature type="compositionally biased region" description="Basic and acidic residues" evidence="1">
    <location>
        <begin position="90"/>
        <end position="140"/>
    </location>
</feature>
<accession>A0AAD8JKT4</accession>
<feature type="compositionally biased region" description="Pro residues" evidence="1">
    <location>
        <begin position="141"/>
        <end position="150"/>
    </location>
</feature>
<organism evidence="2 3">
    <name type="scientific">Tagetes erecta</name>
    <name type="common">African marigold</name>
    <dbReference type="NCBI Taxonomy" id="13708"/>
    <lineage>
        <taxon>Eukaryota</taxon>
        <taxon>Viridiplantae</taxon>
        <taxon>Streptophyta</taxon>
        <taxon>Embryophyta</taxon>
        <taxon>Tracheophyta</taxon>
        <taxon>Spermatophyta</taxon>
        <taxon>Magnoliopsida</taxon>
        <taxon>eudicotyledons</taxon>
        <taxon>Gunneridae</taxon>
        <taxon>Pentapetalae</taxon>
        <taxon>asterids</taxon>
        <taxon>campanulids</taxon>
        <taxon>Asterales</taxon>
        <taxon>Asteraceae</taxon>
        <taxon>Asteroideae</taxon>
        <taxon>Heliantheae alliance</taxon>
        <taxon>Tageteae</taxon>
        <taxon>Tagetes</taxon>
    </lineage>
</organism>
<feature type="region of interest" description="Disordered" evidence="1">
    <location>
        <begin position="90"/>
        <end position="150"/>
    </location>
</feature>
<evidence type="ECO:0000256" key="1">
    <source>
        <dbReference type="SAM" id="MobiDB-lite"/>
    </source>
</evidence>
<dbReference type="AlphaFoldDB" id="A0AAD8JKT4"/>
<protein>
    <submittedName>
        <fullName evidence="2">Uncharacterized protein</fullName>
    </submittedName>
</protein>
<dbReference type="EMBL" id="JAUHHV010000012">
    <property type="protein sequence ID" value="KAK1406325.1"/>
    <property type="molecule type" value="Genomic_DNA"/>
</dbReference>
<name>A0AAD8JKT4_TARER</name>
<evidence type="ECO:0000313" key="2">
    <source>
        <dbReference type="EMBL" id="KAK1406325.1"/>
    </source>
</evidence>
<keyword evidence="3" id="KW-1185">Reference proteome</keyword>
<comment type="caution">
    <text evidence="2">The sequence shown here is derived from an EMBL/GenBank/DDBJ whole genome shotgun (WGS) entry which is preliminary data.</text>
</comment>
<dbReference type="Proteomes" id="UP001229421">
    <property type="component" value="Unassembled WGS sequence"/>
</dbReference>
<sequence length="150" mass="17223">MEEAEDQHMCGGIKALVYQTARCRSDFLNHRVADRGNDQDASAMFDREVEQDKLSKVYDALGGQSWESWLHNIKILEDLDFKCWIMDKGENKPQKEDEGLGKGLSHRGDGDVEDHGVSHKNMDNRPTKRPRLPWDMHDPLHPPPPPPRKV</sequence>